<keyword evidence="5" id="KW-1185">Reference proteome</keyword>
<dbReference type="SUPFAM" id="SSF49764">
    <property type="entry name" value="HSP20-like chaperones"/>
    <property type="match status" value="1"/>
</dbReference>
<name>A0AA89CBG5_PINIB</name>
<dbReference type="GO" id="GO:0051087">
    <property type="term" value="F:protein-folding chaperone binding"/>
    <property type="evidence" value="ECO:0007669"/>
    <property type="project" value="TreeGrafter"/>
</dbReference>
<evidence type="ECO:0000256" key="1">
    <source>
        <dbReference type="ARBA" id="ARBA00025733"/>
    </source>
</evidence>
<dbReference type="InterPro" id="IPR007052">
    <property type="entry name" value="CS_dom"/>
</dbReference>
<proteinExistence type="inferred from homology"/>
<dbReference type="GO" id="GO:0005829">
    <property type="term" value="C:cytosol"/>
    <property type="evidence" value="ECO:0007669"/>
    <property type="project" value="TreeGrafter"/>
</dbReference>
<dbReference type="InterPro" id="IPR008978">
    <property type="entry name" value="HSP20-like_chaperone"/>
</dbReference>
<dbReference type="GO" id="GO:0005634">
    <property type="term" value="C:nucleus"/>
    <property type="evidence" value="ECO:0007669"/>
    <property type="project" value="TreeGrafter"/>
</dbReference>
<organism evidence="4 5">
    <name type="scientific">Pinctada imbricata</name>
    <name type="common">Atlantic pearl-oyster</name>
    <name type="synonym">Pinctada martensii</name>
    <dbReference type="NCBI Taxonomy" id="66713"/>
    <lineage>
        <taxon>Eukaryota</taxon>
        <taxon>Metazoa</taxon>
        <taxon>Spiralia</taxon>
        <taxon>Lophotrochozoa</taxon>
        <taxon>Mollusca</taxon>
        <taxon>Bivalvia</taxon>
        <taxon>Autobranchia</taxon>
        <taxon>Pteriomorphia</taxon>
        <taxon>Pterioida</taxon>
        <taxon>Pterioidea</taxon>
        <taxon>Pteriidae</taxon>
        <taxon>Pinctada</taxon>
    </lineage>
</organism>
<feature type="compositionally biased region" description="Gly residues" evidence="2">
    <location>
        <begin position="197"/>
        <end position="206"/>
    </location>
</feature>
<evidence type="ECO:0000313" key="4">
    <source>
        <dbReference type="EMBL" id="KAK3108237.1"/>
    </source>
</evidence>
<feature type="domain" description="CS" evidence="3">
    <location>
        <begin position="50"/>
        <end position="139"/>
    </location>
</feature>
<dbReference type="FunFam" id="2.60.40.790:FF:000013">
    <property type="entry name" value="Very-long-chain (3R)-3-hydroxyacyl-CoA dehydratase"/>
    <property type="match status" value="1"/>
</dbReference>
<dbReference type="InterPro" id="IPR045250">
    <property type="entry name" value="p23-like"/>
</dbReference>
<feature type="region of interest" description="Disordered" evidence="2">
    <location>
        <begin position="188"/>
        <end position="222"/>
    </location>
</feature>
<dbReference type="CDD" id="cd06465">
    <property type="entry name" value="p23_hB-ind1_like"/>
    <property type="match status" value="1"/>
</dbReference>
<reference evidence="4" key="1">
    <citation type="submission" date="2019-08" db="EMBL/GenBank/DDBJ databases">
        <title>The improved chromosome-level genome for the pearl oyster Pinctada fucata martensii using PacBio sequencing and Hi-C.</title>
        <authorList>
            <person name="Zheng Z."/>
        </authorList>
    </citation>
    <scope>NUCLEOTIDE SEQUENCE</scope>
    <source>
        <strain evidence="4">ZZ-2019</strain>
        <tissue evidence="4">Adductor muscle</tissue>
    </source>
</reference>
<evidence type="ECO:0000256" key="2">
    <source>
        <dbReference type="SAM" id="MobiDB-lite"/>
    </source>
</evidence>
<evidence type="ECO:0000313" key="5">
    <source>
        <dbReference type="Proteomes" id="UP001186944"/>
    </source>
</evidence>
<dbReference type="Gene3D" id="2.60.40.790">
    <property type="match status" value="1"/>
</dbReference>
<dbReference type="Pfam" id="PF04969">
    <property type="entry name" value="CS"/>
    <property type="match status" value="1"/>
</dbReference>
<dbReference type="EMBL" id="VSWD01000001">
    <property type="protein sequence ID" value="KAK3108237.1"/>
    <property type="molecule type" value="Genomic_DNA"/>
</dbReference>
<dbReference type="PANTHER" id="PTHR22932">
    <property type="entry name" value="TELOMERASE-BINDING PROTEIN P23 HSP90 CO-CHAPERONE"/>
    <property type="match status" value="1"/>
</dbReference>
<protein>
    <recommendedName>
        <fullName evidence="3">CS domain-containing protein</fullName>
    </recommendedName>
</protein>
<comment type="caution">
    <text evidence="4">The sequence shown here is derived from an EMBL/GenBank/DDBJ whole genome shotgun (WGS) entry which is preliminary data.</text>
</comment>
<dbReference type="PANTHER" id="PTHR22932:SF1">
    <property type="entry name" value="CO-CHAPERONE PROTEIN DAF-41"/>
    <property type="match status" value="1"/>
</dbReference>
<dbReference type="GO" id="GO:0006457">
    <property type="term" value="P:protein folding"/>
    <property type="evidence" value="ECO:0007669"/>
    <property type="project" value="TreeGrafter"/>
</dbReference>
<evidence type="ECO:0000259" key="3">
    <source>
        <dbReference type="PROSITE" id="PS51203"/>
    </source>
</evidence>
<gene>
    <name evidence="4" type="ORF">FSP39_003844</name>
</gene>
<dbReference type="PROSITE" id="PS51203">
    <property type="entry name" value="CS"/>
    <property type="match status" value="1"/>
</dbReference>
<dbReference type="AlphaFoldDB" id="A0AA89CBG5"/>
<comment type="similarity">
    <text evidence="1">Belongs to the p23/wos2 family.</text>
</comment>
<dbReference type="Proteomes" id="UP001186944">
    <property type="component" value="Unassembled WGS sequence"/>
</dbReference>
<dbReference type="GO" id="GO:0051131">
    <property type="term" value="P:chaperone-mediated protein complex assembly"/>
    <property type="evidence" value="ECO:0007669"/>
    <property type="project" value="TreeGrafter"/>
</dbReference>
<sequence>MVVDPVVQASIVPQAHVERASISCMIPLYRSKGNICIERQGFRRIFSKIKRHPPVVWAQRKDKLLLTIELDDVKDQKITLTENKLTFRGVGGAEKHTYEAEIEFYQDVDQNESKYVVLPRNIPFVIKKKEEGEFWPRLIKEKVKIHWIKTDFDKWKDEDDSDYEEDDSNMDLESMMQKMGGMGVGDDPMGMMNKMGGTDGTEGGGDVSTDSDDEELLESKPTLFGLIQGNVLEQAKTT</sequence>
<dbReference type="GO" id="GO:0051879">
    <property type="term" value="F:Hsp90 protein binding"/>
    <property type="evidence" value="ECO:0007669"/>
    <property type="project" value="InterPro"/>
</dbReference>
<accession>A0AA89CBG5</accession>